<dbReference type="Pfam" id="PF02897">
    <property type="entry name" value="Peptidase_S9_N"/>
    <property type="match status" value="1"/>
</dbReference>
<dbReference type="STRING" id="1449976.KALB_237"/>
<sequence length="589" mass="63962">MGLDVRRGLALHTWKAFDVDDEGRVLAGSDETGSVQLVELAPDGASTPLTALRGGCSGSYLSGERAVVVEHAEGGNERGQLSLLRLGSEGYEPLAHDPRHVHRLVAALPGRVVYLTNRRNGVDFDVVIRNVFSGEEETVYDQGGMTSAATASPDSRYVAVVVPTDLPMSSRLVLVDTMPETEAEHVLALTGAQEHAVHSHPHWLADSSGLVVTTNRGRDLTGIARYDLATEQWSWLVASEQHDLTGWLSPDGRTLLVLTNADGAAWLTLHDSTTGEQLREIPLPAAGWVAYPLPEPVWSPNSRFLALSFSSPATPGDVLLVDVESGAVKALTDSRAQFDQQVPAEPTLHRVADRIPCFRYGDGESAVLFLHGGPEGQSVQRFDPLVQGLVAAGHTVLVPNIRGSVGYGKRYYSADDVDKRLESIEDLTTLHDWLTEQGTPADKIALWGRSYGGYLVLAGLAFQPDRWAAGVDIVGISSLVTFLRNTSGYRRAAREREYGSLERDLEFLERASPLNSVDAIRAPLFVVHGANDPRVPVAEAEQLAQAVRRNGIECELRVYADEGHQLANEDNKLDAYPAAIEFLDRVLRG</sequence>
<dbReference type="AlphaFoldDB" id="W5W611"/>
<dbReference type="PANTHER" id="PTHR42776:SF27">
    <property type="entry name" value="DIPEPTIDYL PEPTIDASE FAMILY MEMBER 6"/>
    <property type="match status" value="1"/>
</dbReference>
<dbReference type="PRINTS" id="PR00862">
    <property type="entry name" value="PROLIGOPTASE"/>
</dbReference>
<dbReference type="InterPro" id="IPR011042">
    <property type="entry name" value="6-blade_b-propeller_TolB-like"/>
</dbReference>
<accession>W5W611</accession>
<dbReference type="SUPFAM" id="SSF82171">
    <property type="entry name" value="DPP6 N-terminal domain-like"/>
    <property type="match status" value="1"/>
</dbReference>
<feature type="domain" description="Peptidase S9A N-terminal" evidence="5">
    <location>
        <begin position="148"/>
        <end position="332"/>
    </location>
</feature>
<dbReference type="GO" id="GO:0004252">
    <property type="term" value="F:serine-type endopeptidase activity"/>
    <property type="evidence" value="ECO:0007669"/>
    <property type="project" value="InterPro"/>
</dbReference>
<dbReference type="eggNOG" id="COG0823">
    <property type="taxonomic scope" value="Bacteria"/>
</dbReference>
<dbReference type="RefSeq" id="WP_025353900.1">
    <property type="nucleotide sequence ID" value="NZ_CP007155.1"/>
</dbReference>
<evidence type="ECO:0000256" key="2">
    <source>
        <dbReference type="ARBA" id="ARBA00022801"/>
    </source>
</evidence>
<dbReference type="OrthoDB" id="128799at2"/>
<dbReference type="HOGENOM" id="CLU_008615_3_2_11"/>
<dbReference type="Gene3D" id="3.40.50.1820">
    <property type="entry name" value="alpha/beta hydrolase"/>
    <property type="match status" value="1"/>
</dbReference>
<dbReference type="Gene3D" id="2.120.10.30">
    <property type="entry name" value="TolB, C-terminal domain"/>
    <property type="match status" value="1"/>
</dbReference>
<dbReference type="InterPro" id="IPR023302">
    <property type="entry name" value="Pept_S9A_N"/>
</dbReference>
<dbReference type="EMBL" id="CP007155">
    <property type="protein sequence ID" value="AHH93614.1"/>
    <property type="molecule type" value="Genomic_DNA"/>
</dbReference>
<evidence type="ECO:0000259" key="4">
    <source>
        <dbReference type="Pfam" id="PF00326"/>
    </source>
</evidence>
<feature type="domain" description="Peptidase S9 prolyl oligopeptidase catalytic" evidence="4">
    <location>
        <begin position="386"/>
        <end position="587"/>
    </location>
</feature>
<dbReference type="PATRIC" id="fig|1449976.3.peg.241"/>
<dbReference type="Pfam" id="PF00326">
    <property type="entry name" value="Peptidase_S9"/>
    <property type="match status" value="1"/>
</dbReference>
<dbReference type="Proteomes" id="UP000019225">
    <property type="component" value="Chromosome"/>
</dbReference>
<dbReference type="InterPro" id="IPR029058">
    <property type="entry name" value="AB_hydrolase_fold"/>
</dbReference>
<evidence type="ECO:0000259" key="5">
    <source>
        <dbReference type="Pfam" id="PF02897"/>
    </source>
</evidence>
<keyword evidence="1" id="KW-0645">Protease</keyword>
<reference evidence="6 7" key="1">
    <citation type="journal article" date="2014" name="BMC Genomics">
        <title>Complete genome sequence of producer of the glycopeptide antibiotic Aculeximycin Kutzneria albida DSM 43870T, a representative of minor genus of Pseudonocardiaceae.</title>
        <authorList>
            <person name="Rebets Y."/>
            <person name="Tokovenko B."/>
            <person name="Lushchyk I."/>
            <person name="Ruckert C."/>
            <person name="Zaburannyi N."/>
            <person name="Bechthold A."/>
            <person name="Kalinowski J."/>
            <person name="Luzhetskyy A."/>
        </authorList>
    </citation>
    <scope>NUCLEOTIDE SEQUENCE [LARGE SCALE GENOMIC DNA]</scope>
    <source>
        <strain evidence="6">DSM 43870</strain>
    </source>
</reference>
<evidence type="ECO:0000313" key="6">
    <source>
        <dbReference type="EMBL" id="AHH93614.1"/>
    </source>
</evidence>
<dbReference type="PANTHER" id="PTHR42776">
    <property type="entry name" value="SERINE PEPTIDASE S9 FAMILY MEMBER"/>
    <property type="match status" value="1"/>
</dbReference>
<dbReference type="SUPFAM" id="SSF53474">
    <property type="entry name" value="alpha/beta-Hydrolases"/>
    <property type="match status" value="1"/>
</dbReference>
<dbReference type="InterPro" id="IPR002470">
    <property type="entry name" value="Peptidase_S9A"/>
</dbReference>
<gene>
    <name evidence="6" type="ORF">KALB_237</name>
</gene>
<evidence type="ECO:0000256" key="1">
    <source>
        <dbReference type="ARBA" id="ARBA00022670"/>
    </source>
</evidence>
<dbReference type="GO" id="GO:0006508">
    <property type="term" value="P:proteolysis"/>
    <property type="evidence" value="ECO:0007669"/>
    <property type="project" value="UniProtKB-KW"/>
</dbReference>
<protein>
    <submittedName>
        <fullName evidence="6">Peptidase S9, prolyl oligopeptidase active site region</fullName>
    </submittedName>
</protein>
<organism evidence="6 7">
    <name type="scientific">Kutzneria albida DSM 43870</name>
    <dbReference type="NCBI Taxonomy" id="1449976"/>
    <lineage>
        <taxon>Bacteria</taxon>
        <taxon>Bacillati</taxon>
        <taxon>Actinomycetota</taxon>
        <taxon>Actinomycetes</taxon>
        <taxon>Pseudonocardiales</taxon>
        <taxon>Pseudonocardiaceae</taxon>
        <taxon>Kutzneria</taxon>
    </lineage>
</organism>
<name>W5W611_9PSEU</name>
<dbReference type="KEGG" id="kal:KALB_237"/>
<evidence type="ECO:0000256" key="3">
    <source>
        <dbReference type="ARBA" id="ARBA00022825"/>
    </source>
</evidence>
<proteinExistence type="predicted"/>
<keyword evidence="2" id="KW-0378">Hydrolase</keyword>
<keyword evidence="3" id="KW-0720">Serine protease</keyword>
<evidence type="ECO:0000313" key="7">
    <source>
        <dbReference type="Proteomes" id="UP000019225"/>
    </source>
</evidence>
<keyword evidence="7" id="KW-1185">Reference proteome</keyword>
<dbReference type="InterPro" id="IPR001375">
    <property type="entry name" value="Peptidase_S9_cat"/>
</dbReference>
<dbReference type="eggNOG" id="COG1506">
    <property type="taxonomic scope" value="Bacteria"/>
</dbReference>